<accession>A0AAV4AWH6</accession>
<name>A0AAV4AWH6_9GAST</name>
<reference evidence="1 2" key="1">
    <citation type="journal article" date="2021" name="Elife">
        <title>Chloroplast acquisition without the gene transfer in kleptoplastic sea slugs, Plakobranchus ocellatus.</title>
        <authorList>
            <person name="Maeda T."/>
            <person name="Takahashi S."/>
            <person name="Yoshida T."/>
            <person name="Shimamura S."/>
            <person name="Takaki Y."/>
            <person name="Nagai Y."/>
            <person name="Toyoda A."/>
            <person name="Suzuki Y."/>
            <person name="Arimoto A."/>
            <person name="Ishii H."/>
            <person name="Satoh N."/>
            <person name="Nishiyama T."/>
            <person name="Hasebe M."/>
            <person name="Maruyama T."/>
            <person name="Minagawa J."/>
            <person name="Obokata J."/>
            <person name="Shigenobu S."/>
        </authorList>
    </citation>
    <scope>NUCLEOTIDE SEQUENCE [LARGE SCALE GENOMIC DNA]</scope>
</reference>
<keyword evidence="2" id="KW-1185">Reference proteome</keyword>
<proteinExistence type="predicted"/>
<dbReference type="Proteomes" id="UP000735302">
    <property type="component" value="Unassembled WGS sequence"/>
</dbReference>
<comment type="caution">
    <text evidence="1">The sequence shown here is derived from an EMBL/GenBank/DDBJ whole genome shotgun (WGS) entry which is preliminary data.</text>
</comment>
<gene>
    <name evidence="1" type="ORF">PoB_003923500</name>
</gene>
<evidence type="ECO:0000313" key="2">
    <source>
        <dbReference type="Proteomes" id="UP000735302"/>
    </source>
</evidence>
<dbReference type="AlphaFoldDB" id="A0AAV4AWH6"/>
<sequence length="146" mass="16412">MRTVVQRLLPHMGDVSNEIADRLVNQGRSQPQSRKPSTLSDTMAVLRRGTGKLWSAVQLSNDNRIPRFYEAYKANDYLQGLHWSGAVQIFRQARGTCSSRRTERDTIGLPLLCVVFAGNKKTRFCMFCPNGGNWSMTAPRDGLPNP</sequence>
<evidence type="ECO:0000313" key="1">
    <source>
        <dbReference type="EMBL" id="GFO12730.1"/>
    </source>
</evidence>
<organism evidence="1 2">
    <name type="scientific">Plakobranchus ocellatus</name>
    <dbReference type="NCBI Taxonomy" id="259542"/>
    <lineage>
        <taxon>Eukaryota</taxon>
        <taxon>Metazoa</taxon>
        <taxon>Spiralia</taxon>
        <taxon>Lophotrochozoa</taxon>
        <taxon>Mollusca</taxon>
        <taxon>Gastropoda</taxon>
        <taxon>Heterobranchia</taxon>
        <taxon>Euthyneura</taxon>
        <taxon>Panpulmonata</taxon>
        <taxon>Sacoglossa</taxon>
        <taxon>Placobranchoidea</taxon>
        <taxon>Plakobranchidae</taxon>
        <taxon>Plakobranchus</taxon>
    </lineage>
</organism>
<evidence type="ECO:0008006" key="3">
    <source>
        <dbReference type="Google" id="ProtNLM"/>
    </source>
</evidence>
<protein>
    <recommendedName>
        <fullName evidence="3">RNase H type-1 domain-containing protein</fullName>
    </recommendedName>
</protein>
<dbReference type="EMBL" id="BLXT01004456">
    <property type="protein sequence ID" value="GFO12730.1"/>
    <property type="molecule type" value="Genomic_DNA"/>
</dbReference>